<name>X0UK24_9ZZZZ</name>
<protein>
    <submittedName>
        <fullName evidence="1">Uncharacterized protein</fullName>
    </submittedName>
</protein>
<reference evidence="1" key="1">
    <citation type="journal article" date="2014" name="Front. Microbiol.">
        <title>High frequency of phylogenetically diverse reductive dehalogenase-homologous genes in deep subseafloor sedimentary metagenomes.</title>
        <authorList>
            <person name="Kawai M."/>
            <person name="Futagami T."/>
            <person name="Toyoda A."/>
            <person name="Takaki Y."/>
            <person name="Nishi S."/>
            <person name="Hori S."/>
            <person name="Arai W."/>
            <person name="Tsubouchi T."/>
            <person name="Morono Y."/>
            <person name="Uchiyama I."/>
            <person name="Ito T."/>
            <person name="Fujiyama A."/>
            <person name="Inagaki F."/>
            <person name="Takami H."/>
        </authorList>
    </citation>
    <scope>NUCLEOTIDE SEQUENCE</scope>
    <source>
        <strain evidence="1">Expedition CK06-06</strain>
    </source>
</reference>
<feature type="non-terminal residue" evidence="1">
    <location>
        <position position="157"/>
    </location>
</feature>
<accession>X0UK24</accession>
<proteinExistence type="predicted"/>
<organism evidence="1">
    <name type="scientific">marine sediment metagenome</name>
    <dbReference type="NCBI Taxonomy" id="412755"/>
    <lineage>
        <taxon>unclassified sequences</taxon>
        <taxon>metagenomes</taxon>
        <taxon>ecological metagenomes</taxon>
    </lineage>
</organism>
<dbReference type="AlphaFoldDB" id="X0UK24"/>
<gene>
    <name evidence="1" type="ORF">S01H1_40452</name>
</gene>
<dbReference type="EMBL" id="BARS01025615">
    <property type="protein sequence ID" value="GAG06159.1"/>
    <property type="molecule type" value="Genomic_DNA"/>
</dbReference>
<comment type="caution">
    <text evidence="1">The sequence shown here is derived from an EMBL/GenBank/DDBJ whole genome shotgun (WGS) entry which is preliminary data.</text>
</comment>
<evidence type="ECO:0000313" key="1">
    <source>
        <dbReference type="EMBL" id="GAG06159.1"/>
    </source>
</evidence>
<sequence>MPYNYTVVTLESIAPDGSNIRPVKAFLPAAPATTPEFSMGELVRMELEVFATTGGSKFRAGEQFCFNLLMFSAPGDIHHFIPKSRGWLIKIRQGAGGIVADWNLSTGGQREPVDKNFSINSISFAPNERTIFLQFDFYITQDIQDWIGFGTITNTQR</sequence>